<evidence type="ECO:0000256" key="5">
    <source>
        <dbReference type="ARBA" id="ARBA00022490"/>
    </source>
</evidence>
<dbReference type="PANTHER" id="PTHR45949">
    <property type="entry name" value="SORTING NEXIN-4"/>
    <property type="match status" value="1"/>
</dbReference>
<evidence type="ECO:0000256" key="4">
    <source>
        <dbReference type="ARBA" id="ARBA00022448"/>
    </source>
</evidence>
<name>A0ABP9Y458_9FUNG</name>
<dbReference type="InterPro" id="IPR001683">
    <property type="entry name" value="PX_dom"/>
</dbReference>
<dbReference type="SUPFAM" id="SSF64268">
    <property type="entry name" value="PX domain"/>
    <property type="match status" value="1"/>
</dbReference>
<dbReference type="Gene3D" id="1.20.1270.60">
    <property type="entry name" value="Arfaptin homology (AH) domain/BAR domain"/>
    <property type="match status" value="1"/>
</dbReference>
<protein>
    <recommendedName>
        <fullName evidence="8">Sorting nexin-4</fullName>
    </recommendedName>
    <alternativeName>
        <fullName evidence="9">Autophagy-related protein 24</fullName>
    </alternativeName>
</protein>
<evidence type="ECO:0000256" key="2">
    <source>
        <dbReference type="ARBA" id="ARBA00004496"/>
    </source>
</evidence>
<dbReference type="SMART" id="SM00312">
    <property type="entry name" value="PX"/>
    <property type="match status" value="1"/>
</dbReference>
<evidence type="ECO:0000313" key="13">
    <source>
        <dbReference type="Proteomes" id="UP001476247"/>
    </source>
</evidence>
<dbReference type="Pfam" id="PF04032">
    <property type="entry name" value="Rpr2"/>
    <property type="match status" value="1"/>
</dbReference>
<organism evidence="12 13">
    <name type="scientific">Helicostylum pulchrum</name>
    <dbReference type="NCBI Taxonomy" id="562976"/>
    <lineage>
        <taxon>Eukaryota</taxon>
        <taxon>Fungi</taxon>
        <taxon>Fungi incertae sedis</taxon>
        <taxon>Mucoromycota</taxon>
        <taxon>Mucoromycotina</taxon>
        <taxon>Mucoromycetes</taxon>
        <taxon>Mucorales</taxon>
        <taxon>Mucorineae</taxon>
        <taxon>Mucoraceae</taxon>
        <taxon>Helicostylum</taxon>
    </lineage>
</organism>
<dbReference type="EMBL" id="BAABUJ010000018">
    <property type="protein sequence ID" value="GAA5801338.1"/>
    <property type="molecule type" value="Genomic_DNA"/>
</dbReference>
<reference evidence="12 13" key="1">
    <citation type="submission" date="2024-04" db="EMBL/GenBank/DDBJ databases">
        <title>genome sequences of Mucor flavus KT1a and Helicostylum pulchrum KT1b strains isolation_sourced from the surface of a dry-aged beef.</title>
        <authorList>
            <person name="Toyotome T."/>
            <person name="Hosono M."/>
            <person name="Torimaru M."/>
            <person name="Fukuda K."/>
            <person name="Mikami N."/>
        </authorList>
    </citation>
    <scope>NUCLEOTIDE SEQUENCE [LARGE SCALE GENOMIC DNA]</scope>
    <source>
        <strain evidence="12 13">KT1b</strain>
    </source>
</reference>
<dbReference type="Gene3D" id="6.20.50.20">
    <property type="match status" value="1"/>
</dbReference>
<dbReference type="Gene3D" id="3.30.1520.10">
    <property type="entry name" value="Phox-like domain"/>
    <property type="match status" value="1"/>
</dbReference>
<evidence type="ECO:0000256" key="1">
    <source>
        <dbReference type="ARBA" id="ARBA00004184"/>
    </source>
</evidence>
<dbReference type="InterPro" id="IPR007175">
    <property type="entry name" value="Rpr2/Snm1/Rpp21"/>
</dbReference>
<keyword evidence="13" id="KW-1185">Reference proteome</keyword>
<dbReference type="PROSITE" id="PS50195">
    <property type="entry name" value="PX"/>
    <property type="match status" value="1"/>
</dbReference>
<proteinExistence type="inferred from homology"/>
<gene>
    <name evidence="12" type="ORF">HPULCUR_006784</name>
</gene>
<evidence type="ECO:0000256" key="9">
    <source>
        <dbReference type="ARBA" id="ARBA00041273"/>
    </source>
</evidence>
<accession>A0ABP9Y458</accession>
<evidence type="ECO:0000256" key="10">
    <source>
        <dbReference type="SAM" id="Coils"/>
    </source>
</evidence>
<evidence type="ECO:0000259" key="11">
    <source>
        <dbReference type="PROSITE" id="PS50195"/>
    </source>
</evidence>
<dbReference type="Proteomes" id="UP001476247">
    <property type="component" value="Unassembled WGS sequence"/>
</dbReference>
<comment type="similarity">
    <text evidence="3">Belongs to the sorting nexin family.</text>
</comment>
<dbReference type="PANTHER" id="PTHR45949:SF2">
    <property type="entry name" value="SORTING NEXIN-4"/>
    <property type="match status" value="1"/>
</dbReference>
<dbReference type="InterPro" id="IPR015404">
    <property type="entry name" value="Vps5_C"/>
</dbReference>
<keyword evidence="7" id="KW-0472">Membrane</keyword>
<dbReference type="SUPFAM" id="SSF103657">
    <property type="entry name" value="BAR/IMD domain-like"/>
    <property type="match status" value="1"/>
</dbReference>
<keyword evidence="6" id="KW-0446">Lipid-binding</keyword>
<feature type="domain" description="PX" evidence="11">
    <location>
        <begin position="124"/>
        <end position="245"/>
    </location>
</feature>
<keyword evidence="10" id="KW-0175">Coiled coil</keyword>
<dbReference type="Pfam" id="PF09325">
    <property type="entry name" value="Vps5"/>
    <property type="match status" value="2"/>
</dbReference>
<sequence length="515" mass="59891">MARGNKKERPAGVNPKNIQAFDRLAFLHQASILMSTIRYEPTIKQQENGGDPPGLILGPSRYFNRNMKQITSRLVMRLDPSVKRLVCKRCETPQIPAITSTTRIHSKPVVAAVTTCTICKAKKSAEPMTIIVDDAQKSPDRSFITYRVFTMTNLQVYSQDKRPVRRRFRDFLWLHNALTIEYPACIIPPLPEKHRMKYVKGDRFNPMFIEQRRLGLQWFMDRIARHPLLQASSYTRIFLESTDFQKVDKNIQSKSAPQQSLFGSFFKTFAKVKKPDEKFVDMKETIDKFSDNLNIVEKLYARIGKRQQELELNYSHFATSIRGLSALEENVDQPLRRFAEATEYYVDALKEMRKQEDLLFLNDIHELLNYCNSTKGKLHERDQKQVEFEELSNTLQTIMIEKDRILHPYKQHGGGGGANIAELMTDKMNDHQRAKNERVFRLEARIKELEDSVAKANDDNNSYSNQMVKEYDIFESARQTELKQGLSAYADCHIDFYKKSISIWENILPVLEQLD</sequence>
<evidence type="ECO:0000256" key="3">
    <source>
        <dbReference type="ARBA" id="ARBA00010883"/>
    </source>
</evidence>
<comment type="caution">
    <text evidence="12">The sequence shown here is derived from an EMBL/GenBank/DDBJ whole genome shotgun (WGS) entry which is preliminary data.</text>
</comment>
<keyword evidence="4" id="KW-0813">Transport</keyword>
<comment type="subcellular location">
    <subcellularLocation>
        <location evidence="2">Cytoplasm</location>
    </subcellularLocation>
    <subcellularLocation>
        <location evidence="1">Endomembrane system</location>
        <topology evidence="1">Peripheral membrane protein</topology>
    </subcellularLocation>
</comment>
<evidence type="ECO:0000256" key="6">
    <source>
        <dbReference type="ARBA" id="ARBA00023121"/>
    </source>
</evidence>
<feature type="coiled-coil region" evidence="10">
    <location>
        <begin position="432"/>
        <end position="466"/>
    </location>
</feature>
<evidence type="ECO:0000256" key="7">
    <source>
        <dbReference type="ARBA" id="ARBA00023136"/>
    </source>
</evidence>
<keyword evidence="5" id="KW-0963">Cytoplasm</keyword>
<dbReference type="InterPro" id="IPR036871">
    <property type="entry name" value="PX_dom_sf"/>
</dbReference>
<dbReference type="Pfam" id="PF00787">
    <property type="entry name" value="PX"/>
    <property type="match status" value="1"/>
</dbReference>
<dbReference type="InterPro" id="IPR027267">
    <property type="entry name" value="AH/BAR_dom_sf"/>
</dbReference>
<evidence type="ECO:0000313" key="12">
    <source>
        <dbReference type="EMBL" id="GAA5801338.1"/>
    </source>
</evidence>
<evidence type="ECO:0000256" key="8">
    <source>
        <dbReference type="ARBA" id="ARBA00040748"/>
    </source>
</evidence>